<proteinExistence type="predicted"/>
<comment type="caution">
    <text evidence="1">The sequence shown here is derived from an EMBL/GenBank/DDBJ whole genome shotgun (WGS) entry which is preliminary data.</text>
</comment>
<organism evidence="1 2">
    <name type="scientific">Meloidogyne enterolobii</name>
    <name type="common">Root-knot nematode worm</name>
    <name type="synonym">Meloidogyne mayaguensis</name>
    <dbReference type="NCBI Taxonomy" id="390850"/>
    <lineage>
        <taxon>Eukaryota</taxon>
        <taxon>Metazoa</taxon>
        <taxon>Ecdysozoa</taxon>
        <taxon>Nematoda</taxon>
        <taxon>Chromadorea</taxon>
        <taxon>Rhabditida</taxon>
        <taxon>Tylenchina</taxon>
        <taxon>Tylenchomorpha</taxon>
        <taxon>Tylenchoidea</taxon>
        <taxon>Meloidogynidae</taxon>
        <taxon>Meloidogyninae</taxon>
        <taxon>Meloidogyne</taxon>
    </lineage>
</organism>
<dbReference type="AlphaFoldDB" id="A0A6V7WEW4"/>
<dbReference type="EMBL" id="CAJEWN010000549">
    <property type="protein sequence ID" value="CAD2185533.1"/>
    <property type="molecule type" value="Genomic_DNA"/>
</dbReference>
<reference evidence="1 2" key="1">
    <citation type="submission" date="2020-08" db="EMBL/GenBank/DDBJ databases">
        <authorList>
            <person name="Koutsovoulos G."/>
            <person name="Danchin GJ E."/>
        </authorList>
    </citation>
    <scope>NUCLEOTIDE SEQUENCE [LARGE SCALE GENOMIC DNA]</scope>
</reference>
<name>A0A6V7WEW4_MELEN</name>
<gene>
    <name evidence="1" type="ORF">MENT_LOCUS37969</name>
</gene>
<evidence type="ECO:0000313" key="2">
    <source>
        <dbReference type="Proteomes" id="UP000580250"/>
    </source>
</evidence>
<sequence length="223" mass="26220">MKFKKPSKKYSNFSCFLILLGIFIADSFVKADPFKLGEKDFPYQKLEKVDEQAIDKEKESFQIIANKIEEIKKEASGIGNLDKFEENALPVIEILTDDNKQKIYINEIGKINKLDGQIPTFFKDALKFEEFVKHFNNRFQIVNNDSEKKTSKTMKQKFQKLHGYLETLEENDFLIFLQKTEMCDITSSLHKTFKNNKEFVKYLKKLCDAYKKLLTFYTLSLNI</sequence>
<accession>A0A6V7WEW4</accession>
<evidence type="ECO:0000313" key="1">
    <source>
        <dbReference type="EMBL" id="CAD2185533.1"/>
    </source>
</evidence>
<dbReference type="Proteomes" id="UP000580250">
    <property type="component" value="Unassembled WGS sequence"/>
</dbReference>
<protein>
    <submittedName>
        <fullName evidence="1">Uncharacterized protein</fullName>
    </submittedName>
</protein>